<dbReference type="Gene3D" id="3.50.50.60">
    <property type="entry name" value="FAD/NAD(P)-binding domain"/>
    <property type="match status" value="2"/>
</dbReference>
<dbReference type="GO" id="GO:0005737">
    <property type="term" value="C:cytoplasm"/>
    <property type="evidence" value="ECO:0007669"/>
    <property type="project" value="UniProtKB-SubCell"/>
</dbReference>
<evidence type="ECO:0000256" key="1">
    <source>
        <dbReference type="SAM" id="MobiDB-lite"/>
    </source>
</evidence>
<protein>
    <recommendedName>
        <fullName evidence="2">Amine oxidase domain-containing protein</fullName>
    </recommendedName>
</protein>
<dbReference type="SUPFAM" id="SSF51905">
    <property type="entry name" value="FAD/NAD(P)-binding domain"/>
    <property type="match status" value="1"/>
</dbReference>
<feature type="compositionally biased region" description="Basic and acidic residues" evidence="1">
    <location>
        <begin position="90"/>
        <end position="103"/>
    </location>
</feature>
<dbReference type="PANTHER" id="PTHR10742:SF416">
    <property type="entry name" value="SPERMINE OXIDASE"/>
    <property type="match status" value="1"/>
</dbReference>
<dbReference type="PANTHER" id="PTHR10742">
    <property type="entry name" value="FLAVIN MONOAMINE OXIDASE"/>
    <property type="match status" value="1"/>
</dbReference>
<organism evidence="3 4">
    <name type="scientific">Nezara viridula</name>
    <name type="common">Southern green stink bug</name>
    <name type="synonym">Cimex viridulus</name>
    <dbReference type="NCBI Taxonomy" id="85310"/>
    <lineage>
        <taxon>Eukaryota</taxon>
        <taxon>Metazoa</taxon>
        <taxon>Ecdysozoa</taxon>
        <taxon>Arthropoda</taxon>
        <taxon>Hexapoda</taxon>
        <taxon>Insecta</taxon>
        <taxon>Pterygota</taxon>
        <taxon>Neoptera</taxon>
        <taxon>Paraneoptera</taxon>
        <taxon>Hemiptera</taxon>
        <taxon>Heteroptera</taxon>
        <taxon>Panheteroptera</taxon>
        <taxon>Pentatomomorpha</taxon>
        <taxon>Pentatomoidea</taxon>
        <taxon>Pentatomidae</taxon>
        <taxon>Pentatominae</taxon>
        <taxon>Nezara</taxon>
    </lineage>
</organism>
<reference evidence="3" key="1">
    <citation type="submission" date="2022-01" db="EMBL/GenBank/DDBJ databases">
        <authorList>
            <person name="King R."/>
        </authorList>
    </citation>
    <scope>NUCLEOTIDE SEQUENCE</scope>
</reference>
<dbReference type="Proteomes" id="UP001152798">
    <property type="component" value="Chromosome 6"/>
</dbReference>
<dbReference type="EMBL" id="OV725082">
    <property type="protein sequence ID" value="CAH1404360.1"/>
    <property type="molecule type" value="Genomic_DNA"/>
</dbReference>
<dbReference type="GO" id="GO:0046592">
    <property type="term" value="F:polyamine oxidase activity"/>
    <property type="evidence" value="ECO:0007669"/>
    <property type="project" value="TreeGrafter"/>
</dbReference>
<dbReference type="Pfam" id="PF13450">
    <property type="entry name" value="NAD_binding_8"/>
    <property type="match status" value="1"/>
</dbReference>
<sequence>MTKIPYFGFIKKEFKTLSTTIGWNAGKQGGGTGNGGGPGSCPSTTSDSMTKCPEIPCKDIKCIPPSFASCTADEKKSICVSGTGSAIDIKPCKEDKPDPDNKMAETPPDIGPRVIILGAGFSGLTAADRLIKGGHTNLVILEADCRAGGRLKSRWAGDTVVELGLKMTEQRPPSWDHPLLQLGLSSGLFAPPAEGDPSSGLLSHPLPLPIVFKTFTFLNRLINEEQCMTRPKGYIGFRFQQAGGSYSRKYRNQVARILAAATSLMGPKLKVEENSFGAFAIAPGGVKVPLGESGLLMPLLESIGPDRVLYRKEAVSIRWGTVTLTQKPRVIVRCRDGSEFPGEFVIISCSLGSLKSSMDSMFYPPLPTKKAAAIQNIGFEQQNMAYLVFDDPIWTWSPRPVEMKISKNEDKDKWTTYVKEIKQVPGSQHVIGVQVTGPGAVKMERLSKKQVLCELRAAIEEGLGMKDIPTPRDVVRSGWSGVRYFGGSHSVSGSAEQRADLAAPLPSPDQLPPILLFAGEATCPPPGLRGAFLSGLREAERLLSIFANMPKAKSLFICPQPCPE</sequence>
<evidence type="ECO:0000313" key="3">
    <source>
        <dbReference type="EMBL" id="CAH1404360.1"/>
    </source>
</evidence>
<proteinExistence type="predicted"/>
<dbReference type="InterPro" id="IPR050281">
    <property type="entry name" value="Flavin_monoamine_oxidase"/>
</dbReference>
<evidence type="ECO:0000259" key="2">
    <source>
        <dbReference type="Pfam" id="PF01593"/>
    </source>
</evidence>
<dbReference type="OrthoDB" id="337104at2759"/>
<dbReference type="AlphaFoldDB" id="A0A9P0HM05"/>
<dbReference type="Pfam" id="PF01593">
    <property type="entry name" value="Amino_oxidase"/>
    <property type="match status" value="1"/>
</dbReference>
<evidence type="ECO:0000313" key="4">
    <source>
        <dbReference type="Proteomes" id="UP001152798"/>
    </source>
</evidence>
<keyword evidence="4" id="KW-1185">Reference proteome</keyword>
<gene>
    <name evidence="3" type="ORF">NEZAVI_LOCUS12783</name>
</gene>
<dbReference type="Gene3D" id="3.90.660.10">
    <property type="match status" value="1"/>
</dbReference>
<dbReference type="InterPro" id="IPR036188">
    <property type="entry name" value="FAD/NAD-bd_sf"/>
</dbReference>
<accession>A0A9P0HM05</accession>
<dbReference type="InterPro" id="IPR002937">
    <property type="entry name" value="Amino_oxidase"/>
</dbReference>
<dbReference type="SUPFAM" id="SSF54373">
    <property type="entry name" value="FAD-linked reductases, C-terminal domain"/>
    <property type="match status" value="1"/>
</dbReference>
<name>A0A9P0HM05_NEZVI</name>
<feature type="domain" description="Amine oxidase" evidence="2">
    <location>
        <begin position="300"/>
        <end position="543"/>
    </location>
</feature>
<feature type="region of interest" description="Disordered" evidence="1">
    <location>
        <begin position="90"/>
        <end position="109"/>
    </location>
</feature>